<organism evidence="3 4">
    <name type="scientific">Paracoccus gahaiensis</name>
    <dbReference type="NCBI Taxonomy" id="1706839"/>
    <lineage>
        <taxon>Bacteria</taxon>
        <taxon>Pseudomonadati</taxon>
        <taxon>Pseudomonadota</taxon>
        <taxon>Alphaproteobacteria</taxon>
        <taxon>Rhodobacterales</taxon>
        <taxon>Paracoccaceae</taxon>
        <taxon>Paracoccus</taxon>
    </lineage>
</organism>
<dbReference type="AlphaFoldDB" id="A0A4U0R9R8"/>
<keyword evidence="2" id="KW-0812">Transmembrane</keyword>
<sequence>MFDIHTEAYLRRTQAAAPQGRTAHIQTDRAQADEAQAERSDRTLPALIATGMALCLGVLLALH</sequence>
<evidence type="ECO:0000256" key="1">
    <source>
        <dbReference type="SAM" id="MobiDB-lite"/>
    </source>
</evidence>
<feature type="compositionally biased region" description="Basic and acidic residues" evidence="1">
    <location>
        <begin position="26"/>
        <end position="38"/>
    </location>
</feature>
<feature type="region of interest" description="Disordered" evidence="1">
    <location>
        <begin position="13"/>
        <end position="38"/>
    </location>
</feature>
<dbReference type="Proteomes" id="UP000309747">
    <property type="component" value="Unassembled WGS sequence"/>
</dbReference>
<keyword evidence="2" id="KW-1133">Transmembrane helix</keyword>
<gene>
    <name evidence="3" type="ORF">FA743_09715</name>
</gene>
<accession>A0A4U0R9R8</accession>
<feature type="transmembrane region" description="Helical" evidence="2">
    <location>
        <begin position="44"/>
        <end position="62"/>
    </location>
</feature>
<evidence type="ECO:0000313" key="4">
    <source>
        <dbReference type="Proteomes" id="UP000309747"/>
    </source>
</evidence>
<protein>
    <submittedName>
        <fullName evidence="3">Uncharacterized protein</fullName>
    </submittedName>
</protein>
<reference evidence="3 4" key="1">
    <citation type="submission" date="2019-04" db="EMBL/GenBank/DDBJ databases">
        <authorList>
            <person name="Li J."/>
        </authorList>
    </citation>
    <scope>NUCLEOTIDE SEQUENCE [LARGE SCALE GENOMIC DNA]</scope>
    <source>
        <strain evidence="3 4">KCTC 42687</strain>
    </source>
</reference>
<evidence type="ECO:0000313" key="3">
    <source>
        <dbReference type="EMBL" id="TJZ91747.1"/>
    </source>
</evidence>
<comment type="caution">
    <text evidence="3">The sequence shown here is derived from an EMBL/GenBank/DDBJ whole genome shotgun (WGS) entry which is preliminary data.</text>
</comment>
<dbReference type="EMBL" id="SUNI01000007">
    <property type="protein sequence ID" value="TJZ91747.1"/>
    <property type="molecule type" value="Genomic_DNA"/>
</dbReference>
<dbReference type="RefSeq" id="WP_136885916.1">
    <property type="nucleotide sequence ID" value="NZ_SUNI01000007.1"/>
</dbReference>
<keyword evidence="2" id="KW-0472">Membrane</keyword>
<proteinExistence type="predicted"/>
<name>A0A4U0R9R8_9RHOB</name>
<evidence type="ECO:0000256" key="2">
    <source>
        <dbReference type="SAM" id="Phobius"/>
    </source>
</evidence>
<keyword evidence="4" id="KW-1185">Reference proteome</keyword>